<gene>
    <name evidence="3" type="ORF">NVI5450_4844</name>
</gene>
<dbReference type="Proteomes" id="UP000183794">
    <property type="component" value="Unassembled WGS sequence"/>
</dbReference>
<dbReference type="InterPro" id="IPR051699">
    <property type="entry name" value="Rpn/YhgA-like_nuclease"/>
</dbReference>
<proteinExistence type="inferred from homology"/>
<dbReference type="PANTHER" id="PTHR34611:SF4">
    <property type="entry name" value="RECOMBINATION-PROMOTING NUCLEASE PSLT051"/>
    <property type="match status" value="1"/>
</dbReference>
<dbReference type="PANTHER" id="PTHR34611">
    <property type="match status" value="1"/>
</dbReference>
<dbReference type="GO" id="GO:0006310">
    <property type="term" value="P:DNA recombination"/>
    <property type="evidence" value="ECO:0007669"/>
    <property type="project" value="TreeGrafter"/>
</dbReference>
<reference evidence="3 4" key="1">
    <citation type="submission" date="2016-11" db="EMBL/GenBank/DDBJ databases">
        <authorList>
            <person name="Jaros S."/>
            <person name="Januszkiewicz K."/>
            <person name="Wedrychowicz H."/>
        </authorList>
    </citation>
    <scope>NUCLEOTIDE SEQUENCE [LARGE SCALE GENOMIC DNA]</scope>
    <source>
        <strain evidence="3">NVI 5450</strain>
    </source>
</reference>
<sequence length="308" mass="35539">MKKKMTPTPHDALFKQFLADPETAKDLLDIHLPNELREVCDLSTLKLESGSFIEDNLRPYYSDVLYSLKTSQGDGYIYALIEHQSKPDKHMAFRMMRYAIAAMQSHIEAGNELQPLVIPIQFYHGKVSPYPYEMNWLKGFENPTLAQSLYSNDFPLIDVTVIPDDEIMQHRRIALLELVQKHIRQRDMLEFTEQLVTLLSKRYTTDKQLRSLMSYMLQVGETNNFEMLIEKLTSAVPEHEETLMTIAEQLRREGEARGIQTGRQEGRQEGRQDALNEMARNMLLNGMDEQKVMDITGLTASDLALLSH</sequence>
<feature type="domain" description="Transposase (putative) YhgA-like" evidence="2">
    <location>
        <begin position="8"/>
        <end position="209"/>
    </location>
</feature>
<evidence type="ECO:0000313" key="3">
    <source>
        <dbReference type="EMBL" id="SGZ20213.1"/>
    </source>
</evidence>
<dbReference type="GO" id="GO:1990238">
    <property type="term" value="F:double-stranded DNA endonuclease activity"/>
    <property type="evidence" value="ECO:0007669"/>
    <property type="project" value="TreeGrafter"/>
</dbReference>
<accession>A0A1L0APY1</accession>
<comment type="similarity">
    <text evidence="1">Belongs to the Rpn/YhgA-like nuclease family.</text>
</comment>
<dbReference type="InterPro" id="IPR006842">
    <property type="entry name" value="Transposase_31"/>
</dbReference>
<dbReference type="InterPro" id="IPR010106">
    <property type="entry name" value="RpnA"/>
</dbReference>
<dbReference type="NCBIfam" id="TIGR01784">
    <property type="entry name" value="T_den_put_tspse"/>
    <property type="match status" value="1"/>
</dbReference>
<organism evidence="3 4">
    <name type="scientific">Moritella viscosa</name>
    <dbReference type="NCBI Taxonomy" id="80854"/>
    <lineage>
        <taxon>Bacteria</taxon>
        <taxon>Pseudomonadati</taxon>
        <taxon>Pseudomonadota</taxon>
        <taxon>Gammaproteobacteria</taxon>
        <taxon>Alteromonadales</taxon>
        <taxon>Moritellaceae</taxon>
        <taxon>Moritella</taxon>
    </lineage>
</organism>
<protein>
    <recommendedName>
        <fullName evidence="2">Transposase (putative) YhgA-like domain-containing protein</fullName>
    </recommendedName>
</protein>
<dbReference type="Pfam" id="PF04754">
    <property type="entry name" value="Transposase_31"/>
    <property type="match status" value="1"/>
</dbReference>
<dbReference type="RefSeq" id="WP_075518650.1">
    <property type="nucleotide sequence ID" value="NZ_FPLD01000163.1"/>
</dbReference>
<dbReference type="AlphaFoldDB" id="A0A1L0APY1"/>
<dbReference type="EMBL" id="FPLD01000163">
    <property type="protein sequence ID" value="SGZ20213.1"/>
    <property type="molecule type" value="Genomic_DNA"/>
</dbReference>
<evidence type="ECO:0000313" key="4">
    <source>
        <dbReference type="Proteomes" id="UP000183794"/>
    </source>
</evidence>
<evidence type="ECO:0000259" key="2">
    <source>
        <dbReference type="Pfam" id="PF04754"/>
    </source>
</evidence>
<dbReference type="OrthoDB" id="6532193at2"/>
<name>A0A1L0APY1_9GAMM</name>
<evidence type="ECO:0000256" key="1">
    <source>
        <dbReference type="ARBA" id="ARBA00009787"/>
    </source>
</evidence>